<dbReference type="AlphaFoldDB" id="A0A1G1Z8V4"/>
<proteinExistence type="predicted"/>
<name>A0A1G1Z8V4_9BACT</name>
<accession>A0A1G1Z8V4</accession>
<gene>
    <name evidence="1" type="ORF">A3I33_00340</name>
</gene>
<organism evidence="1 2">
    <name type="scientific">Candidatus Colwellbacteria bacterium RIFCSPLOWO2_02_FULL_45_11</name>
    <dbReference type="NCBI Taxonomy" id="1797692"/>
    <lineage>
        <taxon>Bacteria</taxon>
        <taxon>Candidatus Colwelliibacteriota</taxon>
    </lineage>
</organism>
<evidence type="ECO:0000313" key="1">
    <source>
        <dbReference type="EMBL" id="OGY61065.1"/>
    </source>
</evidence>
<dbReference type="Proteomes" id="UP000176544">
    <property type="component" value="Unassembled WGS sequence"/>
</dbReference>
<sequence>MRATEYPLAWRVAVEEKSLTDPEVRKRFDEFLAVRGNAAGIVKQLGGEAPGKRVRKYLMQQLVQLRRRERVCARRLIALVPLNATPSFKGEVDA</sequence>
<protein>
    <submittedName>
        <fullName evidence="1">Uncharacterized protein</fullName>
    </submittedName>
</protein>
<evidence type="ECO:0000313" key="2">
    <source>
        <dbReference type="Proteomes" id="UP000176544"/>
    </source>
</evidence>
<dbReference type="EMBL" id="MHJA01000017">
    <property type="protein sequence ID" value="OGY61065.1"/>
    <property type="molecule type" value="Genomic_DNA"/>
</dbReference>
<comment type="caution">
    <text evidence="1">The sequence shown here is derived from an EMBL/GenBank/DDBJ whole genome shotgun (WGS) entry which is preliminary data.</text>
</comment>
<reference evidence="1 2" key="1">
    <citation type="journal article" date="2016" name="Nat. Commun.">
        <title>Thousands of microbial genomes shed light on interconnected biogeochemical processes in an aquifer system.</title>
        <authorList>
            <person name="Anantharaman K."/>
            <person name="Brown C.T."/>
            <person name="Hug L.A."/>
            <person name="Sharon I."/>
            <person name="Castelle C.J."/>
            <person name="Probst A.J."/>
            <person name="Thomas B.C."/>
            <person name="Singh A."/>
            <person name="Wilkins M.J."/>
            <person name="Karaoz U."/>
            <person name="Brodie E.L."/>
            <person name="Williams K.H."/>
            <person name="Hubbard S.S."/>
            <person name="Banfield J.F."/>
        </authorList>
    </citation>
    <scope>NUCLEOTIDE SEQUENCE [LARGE SCALE GENOMIC DNA]</scope>
</reference>